<name>A0A0A9E4I7_ARUDO</name>
<evidence type="ECO:0000256" key="1">
    <source>
        <dbReference type="SAM" id="MobiDB-lite"/>
    </source>
</evidence>
<organism evidence="2">
    <name type="scientific">Arundo donax</name>
    <name type="common">Giant reed</name>
    <name type="synonym">Donax arundinaceus</name>
    <dbReference type="NCBI Taxonomy" id="35708"/>
    <lineage>
        <taxon>Eukaryota</taxon>
        <taxon>Viridiplantae</taxon>
        <taxon>Streptophyta</taxon>
        <taxon>Embryophyta</taxon>
        <taxon>Tracheophyta</taxon>
        <taxon>Spermatophyta</taxon>
        <taxon>Magnoliopsida</taxon>
        <taxon>Liliopsida</taxon>
        <taxon>Poales</taxon>
        <taxon>Poaceae</taxon>
        <taxon>PACMAD clade</taxon>
        <taxon>Arundinoideae</taxon>
        <taxon>Arundineae</taxon>
        <taxon>Arundo</taxon>
    </lineage>
</organism>
<feature type="compositionally biased region" description="Low complexity" evidence="1">
    <location>
        <begin position="50"/>
        <end position="70"/>
    </location>
</feature>
<reference evidence="2" key="2">
    <citation type="journal article" date="2015" name="Data Brief">
        <title>Shoot transcriptome of the giant reed, Arundo donax.</title>
        <authorList>
            <person name="Barrero R.A."/>
            <person name="Guerrero F.D."/>
            <person name="Moolhuijzen P."/>
            <person name="Goolsby J.A."/>
            <person name="Tidwell J."/>
            <person name="Bellgard S.E."/>
            <person name="Bellgard M.I."/>
        </authorList>
    </citation>
    <scope>NUCLEOTIDE SEQUENCE</scope>
    <source>
        <tissue evidence="2">Shoot tissue taken approximately 20 cm above the soil surface</tissue>
    </source>
</reference>
<protein>
    <submittedName>
        <fullName evidence="2">Uncharacterized protein</fullName>
    </submittedName>
</protein>
<evidence type="ECO:0000313" key="2">
    <source>
        <dbReference type="EMBL" id="JAD95654.1"/>
    </source>
</evidence>
<sequence length="204" mass="21979">MGLPAMLVGPAACRAYANHDSRGVGPRLPHLLCLTGIFFPKHDRSEHPAIHPSIHTTSSSSTSPPRRASPSCTALCLAAPPQAPLRLNVRHLGAPPSPSVGLERTTPSSPARAPLSLRLHVVRAKRATTLVPTTHLAAGCRAPTTSLPRRGPKALPIWPTSARDHRVAVRASRKRRWARRGGRVGWAATRAWAGRVRRRRGGRS</sequence>
<reference evidence="2" key="1">
    <citation type="submission" date="2014-09" db="EMBL/GenBank/DDBJ databases">
        <authorList>
            <person name="Magalhaes I.L.F."/>
            <person name="Oliveira U."/>
            <person name="Santos F.R."/>
            <person name="Vidigal T.H.D.A."/>
            <person name="Brescovit A.D."/>
            <person name="Santos A.J."/>
        </authorList>
    </citation>
    <scope>NUCLEOTIDE SEQUENCE</scope>
    <source>
        <tissue evidence="2">Shoot tissue taken approximately 20 cm above the soil surface</tissue>
    </source>
</reference>
<proteinExistence type="predicted"/>
<accession>A0A0A9E4I7</accession>
<dbReference type="AlphaFoldDB" id="A0A0A9E4I7"/>
<dbReference type="EMBL" id="GBRH01202241">
    <property type="protein sequence ID" value="JAD95654.1"/>
    <property type="molecule type" value="Transcribed_RNA"/>
</dbReference>
<feature type="region of interest" description="Disordered" evidence="1">
    <location>
        <begin position="48"/>
        <end position="70"/>
    </location>
</feature>